<dbReference type="SMART" id="SM00220">
    <property type="entry name" value="S_TKc"/>
    <property type="match status" value="1"/>
</dbReference>
<keyword evidence="2" id="KW-0547">Nucleotide-binding</keyword>
<dbReference type="PROSITE" id="PS50011">
    <property type="entry name" value="PROTEIN_KINASE_DOM"/>
    <property type="match status" value="1"/>
</dbReference>
<dbReference type="OrthoDB" id="6354588at2759"/>
<organism evidence="6">
    <name type="scientific">Cyprideis torosa</name>
    <dbReference type="NCBI Taxonomy" id="163714"/>
    <lineage>
        <taxon>Eukaryota</taxon>
        <taxon>Metazoa</taxon>
        <taxon>Ecdysozoa</taxon>
        <taxon>Arthropoda</taxon>
        <taxon>Crustacea</taxon>
        <taxon>Oligostraca</taxon>
        <taxon>Ostracoda</taxon>
        <taxon>Podocopa</taxon>
        <taxon>Podocopida</taxon>
        <taxon>Cytherocopina</taxon>
        <taxon>Cytheroidea</taxon>
        <taxon>Cytherideidae</taxon>
        <taxon>Cyprideis</taxon>
    </lineage>
</organism>
<dbReference type="GO" id="GO:0004672">
    <property type="term" value="F:protein kinase activity"/>
    <property type="evidence" value="ECO:0007669"/>
    <property type="project" value="InterPro"/>
</dbReference>
<comment type="similarity">
    <text evidence="5">Belongs to the protein kinase superfamily. Ser/Thr protein kinase family. GCN2 subfamily.</text>
</comment>
<keyword evidence="3" id="KW-0418">Kinase</keyword>
<dbReference type="GO" id="GO:0005524">
    <property type="term" value="F:ATP binding"/>
    <property type="evidence" value="ECO:0007669"/>
    <property type="project" value="UniProtKB-KW"/>
</dbReference>
<dbReference type="Gene3D" id="1.10.510.10">
    <property type="entry name" value="Transferase(Phosphotransferase) domain 1"/>
    <property type="match status" value="1"/>
</dbReference>
<dbReference type="Pfam" id="PF00069">
    <property type="entry name" value="Pkinase"/>
    <property type="match status" value="1"/>
</dbReference>
<dbReference type="Gene3D" id="1.25.40.20">
    <property type="entry name" value="Ankyrin repeat-containing domain"/>
    <property type="match status" value="1"/>
</dbReference>
<dbReference type="GO" id="GO:0005634">
    <property type="term" value="C:nucleus"/>
    <property type="evidence" value="ECO:0007669"/>
    <property type="project" value="TreeGrafter"/>
</dbReference>
<evidence type="ECO:0000256" key="1">
    <source>
        <dbReference type="ARBA" id="ARBA00022679"/>
    </source>
</evidence>
<evidence type="ECO:0000256" key="4">
    <source>
        <dbReference type="ARBA" id="ARBA00022840"/>
    </source>
</evidence>
<dbReference type="SMART" id="SM00248">
    <property type="entry name" value="ANK"/>
    <property type="match status" value="3"/>
</dbReference>
<dbReference type="InterPro" id="IPR027417">
    <property type="entry name" value="P-loop_NTPase"/>
</dbReference>
<keyword evidence="1" id="KW-0808">Transferase</keyword>
<dbReference type="AlphaFoldDB" id="A0A7R8WKD3"/>
<dbReference type="InterPro" id="IPR008271">
    <property type="entry name" value="Ser/Thr_kinase_AS"/>
</dbReference>
<dbReference type="CDD" id="cd00180">
    <property type="entry name" value="PKc"/>
    <property type="match status" value="1"/>
</dbReference>
<protein>
    <submittedName>
        <fullName evidence="6">Uncharacterized protein</fullName>
    </submittedName>
</protein>
<dbReference type="InterPro" id="IPR002110">
    <property type="entry name" value="Ankyrin_rpt"/>
</dbReference>
<dbReference type="Pfam" id="PF12796">
    <property type="entry name" value="Ank_2"/>
    <property type="match status" value="1"/>
</dbReference>
<dbReference type="SUPFAM" id="SSF48403">
    <property type="entry name" value="Ankyrin repeat"/>
    <property type="match status" value="1"/>
</dbReference>
<reference evidence="6" key="1">
    <citation type="submission" date="2020-11" db="EMBL/GenBank/DDBJ databases">
        <authorList>
            <person name="Tran Van P."/>
        </authorList>
    </citation>
    <scope>NUCLEOTIDE SEQUENCE</scope>
</reference>
<dbReference type="PANTHER" id="PTHR11042:SF190">
    <property type="entry name" value="MITOSIS INHIBITOR PROTEIN KINASE MIK1"/>
    <property type="match status" value="1"/>
</dbReference>
<dbReference type="PROSITE" id="PS00108">
    <property type="entry name" value="PROTEIN_KINASE_ST"/>
    <property type="match status" value="1"/>
</dbReference>
<keyword evidence="4" id="KW-0067">ATP-binding</keyword>
<dbReference type="InterPro" id="IPR050339">
    <property type="entry name" value="CC_SR_Kinase"/>
</dbReference>
<gene>
    <name evidence="6" type="ORF">CTOB1V02_LOCUS11167</name>
</gene>
<evidence type="ECO:0000313" key="6">
    <source>
        <dbReference type="EMBL" id="CAD7233345.1"/>
    </source>
</evidence>
<dbReference type="PANTHER" id="PTHR11042">
    <property type="entry name" value="EUKARYOTIC TRANSLATION INITIATION FACTOR 2-ALPHA KINASE EIF2-ALPHA KINASE -RELATED"/>
    <property type="match status" value="1"/>
</dbReference>
<evidence type="ECO:0000256" key="2">
    <source>
        <dbReference type="ARBA" id="ARBA00022741"/>
    </source>
</evidence>
<dbReference type="GO" id="GO:0110031">
    <property type="term" value="P:negative regulation of G2/MI transition of meiotic cell cycle"/>
    <property type="evidence" value="ECO:0007669"/>
    <property type="project" value="TreeGrafter"/>
</dbReference>
<evidence type="ECO:0000256" key="3">
    <source>
        <dbReference type="ARBA" id="ARBA00022777"/>
    </source>
</evidence>
<dbReference type="InterPro" id="IPR000719">
    <property type="entry name" value="Prot_kinase_dom"/>
</dbReference>
<evidence type="ECO:0000256" key="5">
    <source>
        <dbReference type="ARBA" id="ARBA00037982"/>
    </source>
</evidence>
<dbReference type="EMBL" id="OB666102">
    <property type="protein sequence ID" value="CAD7233345.1"/>
    <property type="molecule type" value="Genomic_DNA"/>
</dbReference>
<dbReference type="InterPro" id="IPR011009">
    <property type="entry name" value="Kinase-like_dom_sf"/>
</dbReference>
<dbReference type="SUPFAM" id="SSF56112">
    <property type="entry name" value="Protein kinase-like (PK-like)"/>
    <property type="match status" value="1"/>
</dbReference>
<proteinExistence type="inferred from homology"/>
<sequence length="675" mass="76828">MADLCNAIIDKRYKAAIALIQGGADVGWAGEWSMRTALHWAAIHAHPRLVSLLLEHGARVEAEDWRKRTPLLVAIGWESSPSEEEDRLECVKVLLQAGANIWHCNEHGDNAIHYATSRRYLSIAQHLLTVDPSLCLLKPIDAANAEGQIPYDLTEEERLKPLLCPHDHPNHRYENVGYIDKGCFGDVDKVQHKVSGDVFARKLIKADRVPIFVAQREVKAMKTMNHPNVVKLHEFWMETRCLVIVMELCQGSLDRWLLDHRERDERDIQKLLLDTSAGLAHIHENKMIHRDLKPNNILVNGSGESLMAKITDLGLAVETENRSASSSHSAAVGSKTYRAPENYGKTGRARYTNRVDVYSLGLIWGEILIPILNDIQREMFFGLMKDASFGARPLIPYVKRFPREFGMIQKMLQWNPKERSTSAEVHRFARELWTQGTGITVFWAPVNGTTLMSVVSLVYEDQTTVLSQSVEEPPLCPWIRCSYELSDTMPQSMFLCSQHILPYGHTASTRFRIGRSSSENSLTSLKKTDASSMYQCWKQRRFSLAAALLQRPKLLILDEPTAGVQPLLRQWALMFKAIPPPIQISLVCLGRYGHPHDMPMFIVNHREINDTLTCGVNDDFRWRGSKDWAPFRPWLSLIFKVIPPHRNLPPLLLKGWTSASHSLAPGHQRHFLRRQ</sequence>
<dbReference type="Gene3D" id="3.40.50.300">
    <property type="entry name" value="P-loop containing nucleotide triphosphate hydrolases"/>
    <property type="match status" value="1"/>
</dbReference>
<dbReference type="SUPFAM" id="SSF52540">
    <property type="entry name" value="P-loop containing nucleoside triphosphate hydrolases"/>
    <property type="match status" value="1"/>
</dbReference>
<dbReference type="GO" id="GO:0005737">
    <property type="term" value="C:cytoplasm"/>
    <property type="evidence" value="ECO:0007669"/>
    <property type="project" value="TreeGrafter"/>
</dbReference>
<dbReference type="InterPro" id="IPR036770">
    <property type="entry name" value="Ankyrin_rpt-contain_sf"/>
</dbReference>
<dbReference type="PROSITE" id="PS50297">
    <property type="entry name" value="ANK_REP_REGION"/>
    <property type="match status" value="1"/>
</dbReference>
<dbReference type="PROSITE" id="PS50088">
    <property type="entry name" value="ANK_REPEAT"/>
    <property type="match status" value="1"/>
</dbReference>
<accession>A0A7R8WKD3</accession>
<name>A0A7R8WKD3_9CRUS</name>